<dbReference type="PANTHER" id="PTHR42681">
    <property type="entry name" value="MALONYL-COA-ACYL CARRIER PROTEIN TRANSACYLASE, MITOCHONDRIAL"/>
    <property type="match status" value="1"/>
</dbReference>
<dbReference type="SUPFAM" id="SSF52151">
    <property type="entry name" value="FabD/lysophospholipase-like"/>
    <property type="match status" value="1"/>
</dbReference>
<dbReference type="SUPFAM" id="SSF55048">
    <property type="entry name" value="Probable ACP-binding domain of malonyl-CoA ACP transacylase"/>
    <property type="match status" value="1"/>
</dbReference>
<sequence length="273" mass="28018">MERPLAILCSGQGAQHPATFDLVAANPEAEPIFAAAAAVLGQDPRDVVRVADAATLYSDRIGKILCCTQAMAAWAALGEARPRVVVMAGYSVGEVAAWGCAGAIGAEALFPLIQERAIRMDAAAPADGGLAVIVGIRPTTLHSIVAHHAAFIARIDDVDTFVIGGSGTDLDAACQDANAAGARRVVRLRVAVPPHTPLLSSASEPFLAALRAAAPRLPESGCHLLSGIGGAILRDIDTGIEKLARQMSSPIDWAACLESCRACHAAAALELGP</sequence>
<dbReference type="PANTHER" id="PTHR42681:SF6">
    <property type="entry name" value="BLL0263 PROTEIN"/>
    <property type="match status" value="1"/>
</dbReference>
<evidence type="ECO:0000313" key="3">
    <source>
        <dbReference type="Proteomes" id="UP001196565"/>
    </source>
</evidence>
<protein>
    <submittedName>
        <fullName evidence="2">Acyltransferase domain-containing protein</fullName>
    </submittedName>
</protein>
<dbReference type="InterPro" id="IPR050858">
    <property type="entry name" value="Mal-CoA-ACP_Trans/PKS_FabD"/>
</dbReference>
<dbReference type="EMBL" id="JAHYBZ010000011">
    <property type="protein sequence ID" value="MBW6401327.1"/>
    <property type="molecule type" value="Genomic_DNA"/>
</dbReference>
<dbReference type="GO" id="GO:0016746">
    <property type="term" value="F:acyltransferase activity"/>
    <property type="evidence" value="ECO:0007669"/>
    <property type="project" value="UniProtKB-KW"/>
</dbReference>
<dbReference type="Pfam" id="PF00698">
    <property type="entry name" value="Acyl_transf_1"/>
    <property type="match status" value="1"/>
</dbReference>
<name>A0ABS7AHY1_9PROT</name>
<evidence type="ECO:0000313" key="2">
    <source>
        <dbReference type="EMBL" id="MBW6401327.1"/>
    </source>
</evidence>
<dbReference type="Gene3D" id="3.30.70.250">
    <property type="entry name" value="Malonyl-CoA ACP transacylase, ACP-binding"/>
    <property type="match status" value="1"/>
</dbReference>
<dbReference type="Proteomes" id="UP001196565">
    <property type="component" value="Unassembled WGS sequence"/>
</dbReference>
<dbReference type="InterPro" id="IPR016036">
    <property type="entry name" value="Malonyl_transacylase_ACP-bd"/>
</dbReference>
<proteinExistence type="predicted"/>
<dbReference type="RefSeq" id="WP_219765924.1">
    <property type="nucleotide sequence ID" value="NZ_JAHYBZ010000011.1"/>
</dbReference>
<keyword evidence="3" id="KW-1185">Reference proteome</keyword>
<keyword evidence="2" id="KW-0808">Transferase</keyword>
<reference evidence="2 3" key="1">
    <citation type="submission" date="2021-07" db="EMBL/GenBank/DDBJ databases">
        <authorList>
            <person name="So Y."/>
        </authorList>
    </citation>
    <scope>NUCLEOTIDE SEQUENCE [LARGE SCALE GENOMIC DNA]</scope>
    <source>
        <strain evidence="2 3">HJA6</strain>
    </source>
</reference>
<accession>A0ABS7AHY1</accession>
<dbReference type="Gene3D" id="3.40.366.10">
    <property type="entry name" value="Malonyl-Coenzyme A Acyl Carrier Protein, domain 2"/>
    <property type="match status" value="1"/>
</dbReference>
<keyword evidence="2" id="KW-0012">Acyltransferase</keyword>
<dbReference type="SMART" id="SM00827">
    <property type="entry name" value="PKS_AT"/>
    <property type="match status" value="1"/>
</dbReference>
<organism evidence="2 3">
    <name type="scientific">Roseomonas alba</name>
    <dbReference type="NCBI Taxonomy" id="2846776"/>
    <lineage>
        <taxon>Bacteria</taxon>
        <taxon>Pseudomonadati</taxon>
        <taxon>Pseudomonadota</taxon>
        <taxon>Alphaproteobacteria</taxon>
        <taxon>Acetobacterales</taxon>
        <taxon>Roseomonadaceae</taxon>
        <taxon>Roseomonas</taxon>
    </lineage>
</organism>
<feature type="domain" description="Malonyl-CoA:ACP transacylase (MAT)" evidence="1">
    <location>
        <begin position="8"/>
        <end position="273"/>
    </location>
</feature>
<dbReference type="InterPro" id="IPR016035">
    <property type="entry name" value="Acyl_Trfase/lysoPLipase"/>
</dbReference>
<dbReference type="InterPro" id="IPR001227">
    <property type="entry name" value="Ac_transferase_dom_sf"/>
</dbReference>
<gene>
    <name evidence="2" type="ORF">KPL78_25950</name>
</gene>
<dbReference type="InterPro" id="IPR014043">
    <property type="entry name" value="Acyl_transferase_dom"/>
</dbReference>
<evidence type="ECO:0000259" key="1">
    <source>
        <dbReference type="SMART" id="SM00827"/>
    </source>
</evidence>
<comment type="caution">
    <text evidence="2">The sequence shown here is derived from an EMBL/GenBank/DDBJ whole genome shotgun (WGS) entry which is preliminary data.</text>
</comment>